<evidence type="ECO:0000256" key="6">
    <source>
        <dbReference type="ARBA" id="ARBA00023303"/>
    </source>
</evidence>
<dbReference type="Proteomes" id="UP000741013">
    <property type="component" value="Unassembled WGS sequence"/>
</dbReference>
<dbReference type="PANTHER" id="PTHR28259:SF1">
    <property type="entry name" value="FLUORIDE EXPORT PROTEIN 1-RELATED"/>
    <property type="match status" value="1"/>
</dbReference>
<evidence type="ECO:0000313" key="12">
    <source>
        <dbReference type="Proteomes" id="UP000741013"/>
    </source>
</evidence>
<evidence type="ECO:0000256" key="10">
    <source>
        <dbReference type="HAMAP-Rule" id="MF_00454"/>
    </source>
</evidence>
<evidence type="ECO:0000256" key="3">
    <source>
        <dbReference type="ARBA" id="ARBA00022692"/>
    </source>
</evidence>
<dbReference type="EMBL" id="JAGGMS010000001">
    <property type="protein sequence ID" value="MBP2182501.1"/>
    <property type="molecule type" value="Genomic_DNA"/>
</dbReference>
<keyword evidence="2 10" id="KW-1003">Cell membrane</keyword>
<comment type="subcellular location">
    <subcellularLocation>
        <location evidence="1 10">Cell membrane</location>
        <topology evidence="1 10">Multi-pass membrane protein</topology>
    </subcellularLocation>
</comment>
<accession>A0ABS4PVA4</accession>
<evidence type="ECO:0000256" key="2">
    <source>
        <dbReference type="ARBA" id="ARBA00022475"/>
    </source>
</evidence>
<reference evidence="11 12" key="1">
    <citation type="submission" date="2021-03" db="EMBL/GenBank/DDBJ databases">
        <title>Sequencing the genomes of 1000 actinobacteria strains.</title>
        <authorList>
            <person name="Klenk H.-P."/>
        </authorList>
    </citation>
    <scope>NUCLEOTIDE SEQUENCE [LARGE SCALE GENOMIC DNA]</scope>
    <source>
        <strain evidence="11 12">DSM 45510</strain>
    </source>
</reference>
<keyword evidence="3 10" id="KW-0812">Transmembrane</keyword>
<keyword evidence="10" id="KW-0915">Sodium</keyword>
<comment type="activity regulation">
    <text evidence="10">Na(+) is not transported, but it plays an essential structural role and its presence is essential for fluoride channel function.</text>
</comment>
<keyword evidence="10" id="KW-0813">Transport</keyword>
<gene>
    <name evidence="10" type="primary">fluC</name>
    <name evidence="10" type="synonym">crcB</name>
    <name evidence="11" type="ORF">JOM49_004027</name>
</gene>
<organism evidence="11 12">
    <name type="scientific">Amycolatopsis magusensis</name>
    <dbReference type="NCBI Taxonomy" id="882444"/>
    <lineage>
        <taxon>Bacteria</taxon>
        <taxon>Bacillati</taxon>
        <taxon>Actinomycetota</taxon>
        <taxon>Actinomycetes</taxon>
        <taxon>Pseudonocardiales</taxon>
        <taxon>Pseudonocardiaceae</taxon>
        <taxon>Amycolatopsis</taxon>
    </lineage>
</organism>
<keyword evidence="5 10" id="KW-0472">Membrane</keyword>
<comment type="similarity">
    <text evidence="7 10">Belongs to the fluoride channel Fluc/FEX (TC 1.A.43) family.</text>
</comment>
<dbReference type="HAMAP" id="MF_00454">
    <property type="entry name" value="FluC"/>
    <property type="match status" value="1"/>
</dbReference>
<evidence type="ECO:0000256" key="9">
    <source>
        <dbReference type="ARBA" id="ARBA00049940"/>
    </source>
</evidence>
<proteinExistence type="inferred from homology"/>
<keyword evidence="4 10" id="KW-1133">Transmembrane helix</keyword>
<sequence>MRFPVLGAIAAGGALGSLARFGLSAAFPHPPGGFAVSTMFVNATGCLLIGALYASTDRVLLRAFLGTGVLGGYTTYSTAVLDALRAVQTGNPWPAVAYTFVTLTVCLAAVVAGIRLATRKGEK</sequence>
<keyword evidence="10" id="KW-0479">Metal-binding</keyword>
<feature type="binding site" evidence="10">
    <location>
        <position position="74"/>
    </location>
    <ligand>
        <name>Na(+)</name>
        <dbReference type="ChEBI" id="CHEBI:29101"/>
        <note>structural</note>
    </ligand>
</feature>
<keyword evidence="12" id="KW-1185">Reference proteome</keyword>
<protein>
    <recommendedName>
        <fullName evidence="10">Fluoride-specific ion channel FluC</fullName>
    </recommendedName>
</protein>
<dbReference type="InterPro" id="IPR003691">
    <property type="entry name" value="FluC"/>
</dbReference>
<dbReference type="PANTHER" id="PTHR28259">
    <property type="entry name" value="FLUORIDE EXPORT PROTEIN 1-RELATED"/>
    <property type="match status" value="1"/>
</dbReference>
<keyword evidence="10" id="KW-0406">Ion transport</keyword>
<dbReference type="RefSeq" id="WP_209665798.1">
    <property type="nucleotide sequence ID" value="NZ_JAGGMS010000001.1"/>
</dbReference>
<evidence type="ECO:0000256" key="7">
    <source>
        <dbReference type="ARBA" id="ARBA00035120"/>
    </source>
</evidence>
<comment type="function">
    <text evidence="9 10">Fluoride-specific ion channel. Important for reducing fluoride concentration in the cell, thus reducing its toxicity.</text>
</comment>
<evidence type="ECO:0000256" key="5">
    <source>
        <dbReference type="ARBA" id="ARBA00023136"/>
    </source>
</evidence>
<feature type="transmembrane region" description="Helical" evidence="10">
    <location>
        <begin position="96"/>
        <end position="117"/>
    </location>
</feature>
<feature type="binding site" evidence="10">
    <location>
        <position position="71"/>
    </location>
    <ligand>
        <name>Na(+)</name>
        <dbReference type="ChEBI" id="CHEBI:29101"/>
        <note>structural</note>
    </ligand>
</feature>
<feature type="transmembrane region" description="Helical" evidence="10">
    <location>
        <begin position="59"/>
        <end position="76"/>
    </location>
</feature>
<evidence type="ECO:0000256" key="4">
    <source>
        <dbReference type="ARBA" id="ARBA00022989"/>
    </source>
</evidence>
<evidence type="ECO:0000256" key="8">
    <source>
        <dbReference type="ARBA" id="ARBA00035585"/>
    </source>
</evidence>
<feature type="transmembrane region" description="Helical" evidence="10">
    <location>
        <begin position="34"/>
        <end position="54"/>
    </location>
</feature>
<comment type="catalytic activity">
    <reaction evidence="8">
        <text>fluoride(in) = fluoride(out)</text>
        <dbReference type="Rhea" id="RHEA:76159"/>
        <dbReference type="ChEBI" id="CHEBI:17051"/>
    </reaction>
    <physiologicalReaction direction="left-to-right" evidence="8">
        <dbReference type="Rhea" id="RHEA:76160"/>
    </physiologicalReaction>
</comment>
<evidence type="ECO:0000256" key="1">
    <source>
        <dbReference type="ARBA" id="ARBA00004651"/>
    </source>
</evidence>
<keyword evidence="6 10" id="KW-0407">Ion channel</keyword>
<comment type="caution">
    <text evidence="11">The sequence shown here is derived from an EMBL/GenBank/DDBJ whole genome shotgun (WGS) entry which is preliminary data.</text>
</comment>
<name>A0ABS4PVA4_9PSEU</name>
<dbReference type="Pfam" id="PF02537">
    <property type="entry name" value="CRCB"/>
    <property type="match status" value="1"/>
</dbReference>
<evidence type="ECO:0000313" key="11">
    <source>
        <dbReference type="EMBL" id="MBP2182501.1"/>
    </source>
</evidence>